<proteinExistence type="predicted"/>
<dbReference type="GeneID" id="54588273"/>
<evidence type="ECO:0008006" key="4">
    <source>
        <dbReference type="Google" id="ProtNLM"/>
    </source>
</evidence>
<dbReference type="Gene3D" id="3.90.640.10">
    <property type="entry name" value="Actin, Chain A, domain 4"/>
    <property type="match status" value="1"/>
</dbReference>
<organism evidence="2 3">
    <name type="scientific">Trematosphaeria pertusa</name>
    <dbReference type="NCBI Taxonomy" id="390896"/>
    <lineage>
        <taxon>Eukaryota</taxon>
        <taxon>Fungi</taxon>
        <taxon>Dikarya</taxon>
        <taxon>Ascomycota</taxon>
        <taxon>Pezizomycotina</taxon>
        <taxon>Dothideomycetes</taxon>
        <taxon>Pleosporomycetidae</taxon>
        <taxon>Pleosporales</taxon>
        <taxon>Massarineae</taxon>
        <taxon>Trematosphaeriaceae</taxon>
        <taxon>Trematosphaeria</taxon>
    </lineage>
</organism>
<dbReference type="PANTHER" id="PTHR42749">
    <property type="entry name" value="CELL SHAPE-DETERMINING PROTEIN MREB"/>
    <property type="match status" value="1"/>
</dbReference>
<reference evidence="2" key="1">
    <citation type="journal article" date="2020" name="Stud. Mycol.">
        <title>101 Dothideomycetes genomes: a test case for predicting lifestyles and emergence of pathogens.</title>
        <authorList>
            <person name="Haridas S."/>
            <person name="Albert R."/>
            <person name="Binder M."/>
            <person name="Bloem J."/>
            <person name="Labutti K."/>
            <person name="Salamov A."/>
            <person name="Andreopoulos B."/>
            <person name="Baker S."/>
            <person name="Barry K."/>
            <person name="Bills G."/>
            <person name="Bluhm B."/>
            <person name="Cannon C."/>
            <person name="Castanera R."/>
            <person name="Culley D."/>
            <person name="Daum C."/>
            <person name="Ezra D."/>
            <person name="Gonzalez J."/>
            <person name="Henrissat B."/>
            <person name="Kuo A."/>
            <person name="Liang C."/>
            <person name="Lipzen A."/>
            <person name="Lutzoni F."/>
            <person name="Magnuson J."/>
            <person name="Mondo S."/>
            <person name="Nolan M."/>
            <person name="Ohm R."/>
            <person name="Pangilinan J."/>
            <person name="Park H.-J."/>
            <person name="Ramirez L."/>
            <person name="Alfaro M."/>
            <person name="Sun H."/>
            <person name="Tritt A."/>
            <person name="Yoshinaga Y."/>
            <person name="Zwiers L.-H."/>
            <person name="Turgeon B."/>
            <person name="Goodwin S."/>
            <person name="Spatafora J."/>
            <person name="Crous P."/>
            <person name="Grigoriev I."/>
        </authorList>
    </citation>
    <scope>NUCLEOTIDE SEQUENCE</scope>
    <source>
        <strain evidence="2">CBS 122368</strain>
    </source>
</reference>
<dbReference type="AlphaFoldDB" id="A0A6A6IBQ9"/>
<dbReference type="Proteomes" id="UP000800094">
    <property type="component" value="Unassembled WGS sequence"/>
</dbReference>
<feature type="compositionally biased region" description="Basic residues" evidence="1">
    <location>
        <begin position="10"/>
        <end position="27"/>
    </location>
</feature>
<dbReference type="PANTHER" id="PTHR42749:SF8">
    <property type="entry name" value="HSP70 FAMILY PROTEIN (AFU_ORTHOLOGUE AFUA_3G13740)"/>
    <property type="match status" value="1"/>
</dbReference>
<dbReference type="SUPFAM" id="SSF53067">
    <property type="entry name" value="Actin-like ATPase domain"/>
    <property type="match status" value="1"/>
</dbReference>
<feature type="region of interest" description="Disordered" evidence="1">
    <location>
        <begin position="1"/>
        <end position="38"/>
    </location>
</feature>
<keyword evidence="3" id="KW-1185">Reference proteome</keyword>
<protein>
    <recommendedName>
        <fullName evidence="4">Actin-like ATPase domain-containing protein</fullName>
    </recommendedName>
</protein>
<evidence type="ECO:0000313" key="3">
    <source>
        <dbReference type="Proteomes" id="UP000800094"/>
    </source>
</evidence>
<evidence type="ECO:0000256" key="1">
    <source>
        <dbReference type="SAM" id="MobiDB-lite"/>
    </source>
</evidence>
<dbReference type="RefSeq" id="XP_033682850.1">
    <property type="nucleotide sequence ID" value="XM_033834943.1"/>
</dbReference>
<name>A0A6A6IBQ9_9PLEO</name>
<dbReference type="InterPro" id="IPR043129">
    <property type="entry name" value="ATPase_NBD"/>
</dbReference>
<gene>
    <name evidence="2" type="ORF">BU26DRAFT_595548</name>
</gene>
<evidence type="ECO:0000313" key="2">
    <source>
        <dbReference type="EMBL" id="KAF2247846.1"/>
    </source>
</evidence>
<sequence>MDSAGLRNPNRMKRSRGPPKGVPKRVSKGPSTSKNKPVIFATAPDCDDRLKVAIDFGATYTVAAVCNPKAQSDYGKPIIHVVSGYPQEPHSETGISLRGVRTVTSYLEQDDTQRDRTHGTGGRYPVNVESTTMAQGLPSGFQWGYPVGQTQRDFIGDLARQCEIQGMKILLDSNERGETREVKANLRESLGKLITRRIIPNEEAVIRHFLVAFFAHLKTVLENDHGLTPLSQVEYIFTIPAIFEARRLEKIMQTSLGLAGLPRAPATGEYKFFTVSEAEAAAQYAVPKSQLQPGEVFVILDLGGLTADICTFETESADPLRLGRKVVRPDGDTCGSSNVNHEFRKVAIEMLSSIHYKPPENLTFDEVVDRFLMRPFESDIKRTKCGEMEIIGCLPLPGLEANYSTDWARDGMMVVTQAVLRKVFEPTLQRIERLLKRHLDESRCANIEVDKLVTVGGFADSEAVQIRLRHFMQEYKVKHGIDIEIIRPSYEFAGSIYARGAAPAVAHGAILRSLDKSLGPKKWPRRHVMLRRHIPWQKRVGWTAEEWEELHKHAAEVGVDGKYYWFSRLQTFIAKVDMDDTTAPAMKPVHLSEFSSKHIFSNDEQWDCREEIWECEDRLPNFIHVEDARKRGAVRLGLIQWNADELRHTLEPKPLRTRGGKRDERRWELQFKVNARCVDRELDFWVEYGGQPQENTVERFPVTTLFDPGYADTGFH</sequence>
<dbReference type="EMBL" id="ML987196">
    <property type="protein sequence ID" value="KAF2247846.1"/>
    <property type="molecule type" value="Genomic_DNA"/>
</dbReference>
<dbReference type="CDD" id="cd10170">
    <property type="entry name" value="ASKHA_NBD_HSP70"/>
    <property type="match status" value="1"/>
</dbReference>
<accession>A0A6A6IBQ9</accession>
<dbReference type="Gene3D" id="3.30.420.40">
    <property type="match status" value="2"/>
</dbReference>
<dbReference type="OrthoDB" id="3673885at2759"/>